<dbReference type="InterPro" id="IPR022973">
    <property type="entry name" value="Ribosomal_uL10_bac"/>
</dbReference>
<evidence type="ECO:0000256" key="1">
    <source>
        <dbReference type="ARBA" id="ARBA00008889"/>
    </source>
</evidence>
<organism evidence="8 11">
    <name type="scientific">Eiseniibacteriota bacterium</name>
    <dbReference type="NCBI Taxonomy" id="2212470"/>
    <lineage>
        <taxon>Bacteria</taxon>
        <taxon>Candidatus Eiseniibacteriota</taxon>
    </lineage>
</organism>
<dbReference type="CDD" id="cd05797">
    <property type="entry name" value="Ribosomal_L10"/>
    <property type="match status" value="1"/>
</dbReference>
<dbReference type="Gene3D" id="6.10.250.290">
    <property type="match status" value="1"/>
</dbReference>
<comment type="caution">
    <text evidence="8">The sequence shown here is derived from an EMBL/GenBank/DDBJ whole genome shotgun (WGS) entry which is preliminary data.</text>
</comment>
<evidence type="ECO:0000313" key="9">
    <source>
        <dbReference type="Proteomes" id="UP000316292"/>
    </source>
</evidence>
<dbReference type="InterPro" id="IPR047865">
    <property type="entry name" value="Ribosomal_uL10_bac_type"/>
</dbReference>
<name>A0A538T675_UNCEI</name>
<dbReference type="SUPFAM" id="SSF160369">
    <property type="entry name" value="Ribosomal protein L10-like"/>
    <property type="match status" value="1"/>
</dbReference>
<dbReference type="InterPro" id="IPR001790">
    <property type="entry name" value="Ribosomal_uL10"/>
</dbReference>
<dbReference type="Proteomes" id="UP000316292">
    <property type="component" value="Unassembled WGS sequence"/>
</dbReference>
<evidence type="ECO:0000256" key="3">
    <source>
        <dbReference type="ARBA" id="ARBA00023274"/>
    </source>
</evidence>
<dbReference type="GO" id="GO:0070180">
    <property type="term" value="F:large ribosomal subunit rRNA binding"/>
    <property type="evidence" value="ECO:0007669"/>
    <property type="project" value="UniProtKB-UniRule"/>
</dbReference>
<dbReference type="InterPro" id="IPR043141">
    <property type="entry name" value="Ribosomal_uL10-like_sf"/>
</dbReference>
<dbReference type="Proteomes" id="UP000320913">
    <property type="component" value="Unassembled WGS sequence"/>
</dbReference>
<keyword evidence="2 5" id="KW-0689">Ribosomal protein</keyword>
<comment type="function">
    <text evidence="5">Forms part of the ribosomal stalk, playing a central role in the interaction of the ribosome with GTP-bound translation factors.</text>
</comment>
<evidence type="ECO:0000313" key="7">
    <source>
        <dbReference type="EMBL" id="TMQ54951.1"/>
    </source>
</evidence>
<dbReference type="Gene3D" id="3.30.70.1730">
    <property type="match status" value="1"/>
</dbReference>
<evidence type="ECO:0000313" key="6">
    <source>
        <dbReference type="EMBL" id="TMQ47913.1"/>
    </source>
</evidence>
<dbReference type="GO" id="GO:0005840">
    <property type="term" value="C:ribosome"/>
    <property type="evidence" value="ECO:0007669"/>
    <property type="project" value="UniProtKB-KW"/>
</dbReference>
<evidence type="ECO:0000256" key="2">
    <source>
        <dbReference type="ARBA" id="ARBA00022980"/>
    </source>
</evidence>
<dbReference type="AlphaFoldDB" id="A0A538T675"/>
<evidence type="ECO:0000313" key="11">
    <source>
        <dbReference type="Proteomes" id="UP000320913"/>
    </source>
</evidence>
<dbReference type="Proteomes" id="UP000319829">
    <property type="component" value="Unassembled WGS sequence"/>
</dbReference>
<dbReference type="GO" id="GO:0006412">
    <property type="term" value="P:translation"/>
    <property type="evidence" value="ECO:0007669"/>
    <property type="project" value="UniProtKB-UniRule"/>
</dbReference>
<evidence type="ECO:0000313" key="8">
    <source>
        <dbReference type="EMBL" id="TMQ59142.1"/>
    </source>
</evidence>
<accession>A0A538T675</accession>
<comment type="similarity">
    <text evidence="1 5">Belongs to the universal ribosomal protein uL10 family.</text>
</comment>
<sequence length="171" mass="18514">MPTSEKEQRVKELTEAIARSKSIVLANFTGMNVDLVTKMRRRLRDAGVEFIVEKNTLTKRALAERGVKELDPYLEGPTGIALGQDEIAGAKILAEFTKEFEKPALKAAYVGGQLYGPDGIKILAQLPPREVLLGQLIGALRSPLQGFTGVLSGSIRQLVGTIDAIAKKKQG</sequence>
<dbReference type="GO" id="GO:1990904">
    <property type="term" value="C:ribonucleoprotein complex"/>
    <property type="evidence" value="ECO:0007669"/>
    <property type="project" value="UniProtKB-KW"/>
</dbReference>
<dbReference type="Pfam" id="PF00466">
    <property type="entry name" value="Ribosomal_L10"/>
    <property type="match status" value="1"/>
</dbReference>
<gene>
    <name evidence="5" type="primary">rplJ</name>
    <name evidence="6" type="ORF">E6K71_08670</name>
    <name evidence="7" type="ORF">E6K74_04620</name>
    <name evidence="8" type="ORF">E6K75_04510</name>
</gene>
<dbReference type="EMBL" id="VBOV01000108">
    <property type="protein sequence ID" value="TMQ59142.1"/>
    <property type="molecule type" value="Genomic_DNA"/>
</dbReference>
<dbReference type="EMBL" id="VBOR01000093">
    <property type="protein sequence ID" value="TMQ47913.1"/>
    <property type="molecule type" value="Genomic_DNA"/>
</dbReference>
<comment type="subunit">
    <text evidence="5">Part of the ribosomal stalk of the 50S ribosomal subunit. The N-terminus interacts with L11 and the large rRNA to form the base of the stalk. The C-terminus forms an elongated spine to which L12 dimers bind in a sequential fashion forming a multimeric L10(L12)X complex.</text>
</comment>
<protein>
    <recommendedName>
        <fullName evidence="4 5">Large ribosomal subunit protein uL10</fullName>
    </recommendedName>
</protein>
<keyword evidence="5" id="KW-0699">rRNA-binding</keyword>
<evidence type="ECO:0000256" key="4">
    <source>
        <dbReference type="ARBA" id="ARBA00035202"/>
    </source>
</evidence>
<keyword evidence="5" id="KW-0694">RNA-binding</keyword>
<proteinExistence type="inferred from homology"/>
<dbReference type="NCBIfam" id="NF000955">
    <property type="entry name" value="PRK00099.1-1"/>
    <property type="match status" value="1"/>
</dbReference>
<keyword evidence="3 5" id="KW-0687">Ribonucleoprotein</keyword>
<dbReference type="PANTHER" id="PTHR11560">
    <property type="entry name" value="39S RIBOSOMAL PROTEIN L10, MITOCHONDRIAL"/>
    <property type="match status" value="1"/>
</dbReference>
<evidence type="ECO:0000256" key="5">
    <source>
        <dbReference type="HAMAP-Rule" id="MF_00362"/>
    </source>
</evidence>
<evidence type="ECO:0000313" key="10">
    <source>
        <dbReference type="Proteomes" id="UP000319829"/>
    </source>
</evidence>
<dbReference type="EMBL" id="VBOU01000047">
    <property type="protein sequence ID" value="TMQ54951.1"/>
    <property type="molecule type" value="Genomic_DNA"/>
</dbReference>
<dbReference type="HAMAP" id="MF_00362">
    <property type="entry name" value="Ribosomal_uL10"/>
    <property type="match status" value="1"/>
</dbReference>
<reference evidence="9 10" key="1">
    <citation type="journal article" date="2019" name="Nat. Microbiol.">
        <title>Mediterranean grassland soil C-N compound turnover is dependent on rainfall and depth, and is mediated by genomically divergent microorganisms.</title>
        <authorList>
            <person name="Diamond S."/>
            <person name="Andeer P.F."/>
            <person name="Li Z."/>
            <person name="Crits-Christoph A."/>
            <person name="Burstein D."/>
            <person name="Anantharaman K."/>
            <person name="Lane K.R."/>
            <person name="Thomas B.C."/>
            <person name="Pan C."/>
            <person name="Northen T.R."/>
            <person name="Banfield J.F."/>
        </authorList>
    </citation>
    <scope>NUCLEOTIDE SEQUENCE [LARGE SCALE GENOMIC DNA]</scope>
    <source>
        <strain evidence="6">WS_1</strain>
        <strain evidence="7">WS_4</strain>
        <strain evidence="8">WS_5</strain>
    </source>
</reference>